<protein>
    <submittedName>
        <fullName evidence="1">Uncharacterized protein</fullName>
    </submittedName>
</protein>
<name>M5EVP5_9HYPH</name>
<evidence type="ECO:0000313" key="2">
    <source>
        <dbReference type="Proteomes" id="UP000012062"/>
    </source>
</evidence>
<dbReference type="EMBL" id="CAUM01000141">
    <property type="protein sequence ID" value="CCV08080.1"/>
    <property type="molecule type" value="Genomic_DNA"/>
</dbReference>
<gene>
    <name evidence="1" type="ORF">MESS2_710002</name>
</gene>
<keyword evidence="2" id="KW-1185">Reference proteome</keyword>
<accession>M5EVP5</accession>
<reference evidence="1 2" key="1">
    <citation type="submission" date="2013-02" db="EMBL/GenBank/DDBJ databases">
        <authorList>
            <person name="Genoscope - CEA"/>
        </authorList>
    </citation>
    <scope>NUCLEOTIDE SEQUENCE [LARGE SCALE GENOMIC DNA]</scope>
    <source>
        <strain evidence="1 2">STM 2683</strain>
    </source>
</reference>
<dbReference type="Proteomes" id="UP000012062">
    <property type="component" value="Unassembled WGS sequence"/>
</dbReference>
<dbReference type="AlphaFoldDB" id="M5EVP5"/>
<sequence length="58" mass="6404">MGQRKPGSVATGECHESLGIVEMSSGPLTNRPDGLDLMRVVRRGLVRFWERALDVPLL</sequence>
<proteinExistence type="predicted"/>
<dbReference type="STRING" id="1297569.MESS2_710002"/>
<evidence type="ECO:0000313" key="1">
    <source>
        <dbReference type="EMBL" id="CCV08080.1"/>
    </source>
</evidence>
<organism evidence="1 2">
    <name type="scientific">Mesorhizobium metallidurans STM 2683</name>
    <dbReference type="NCBI Taxonomy" id="1297569"/>
    <lineage>
        <taxon>Bacteria</taxon>
        <taxon>Pseudomonadati</taxon>
        <taxon>Pseudomonadota</taxon>
        <taxon>Alphaproteobacteria</taxon>
        <taxon>Hyphomicrobiales</taxon>
        <taxon>Phyllobacteriaceae</taxon>
        <taxon>Mesorhizobium</taxon>
    </lineage>
</organism>
<comment type="caution">
    <text evidence="1">The sequence shown here is derived from an EMBL/GenBank/DDBJ whole genome shotgun (WGS) entry which is preliminary data.</text>
</comment>